<evidence type="ECO:0000313" key="3">
    <source>
        <dbReference type="Proteomes" id="UP000198534"/>
    </source>
</evidence>
<dbReference type="AlphaFoldDB" id="A0A1H3BNF6"/>
<dbReference type="STRING" id="1048340.SAMN05444487_11763"/>
<sequence length="214" mass="24031">MTKPYIYSIQVGKPKTYETPKRKWTSGISKKPVSGPVYLGKTNLAGDGQGDMKNHGGPDKAVLAYGIAHYPRWQEELEGLDLRRGGFGENFTIHGQTEVDVCIGDILQIGEAVLQVAQTRMPCWKLDALWNYEGLSTQVKETGRSGWYLRVLEEGFVEEKQEIALLERTYDNWTIAKVNTILHDKQTPKEIVKELMACPPLAVSLRNILAKRVG</sequence>
<dbReference type="PANTHER" id="PTHR30212:SF2">
    <property type="entry name" value="PROTEIN YIIM"/>
    <property type="match status" value="1"/>
</dbReference>
<accession>A0A1H3BNF6</accession>
<reference evidence="2 3" key="1">
    <citation type="submission" date="2016-10" db="EMBL/GenBank/DDBJ databases">
        <authorList>
            <person name="de Groot N.N."/>
        </authorList>
    </citation>
    <scope>NUCLEOTIDE SEQUENCE [LARGE SCALE GENOMIC DNA]</scope>
    <source>
        <strain evidence="2 3">DSM 45610</strain>
    </source>
</reference>
<proteinExistence type="predicted"/>
<dbReference type="Pfam" id="PF03475">
    <property type="entry name" value="YiiM_3-alpha"/>
    <property type="match status" value="1"/>
</dbReference>
<keyword evidence="3" id="KW-1185">Reference proteome</keyword>
<dbReference type="SUPFAM" id="SSF50800">
    <property type="entry name" value="PK beta-barrel domain-like"/>
    <property type="match status" value="1"/>
</dbReference>
<dbReference type="InterPro" id="IPR005163">
    <property type="entry name" value="Tri_helical_YiiM-like"/>
</dbReference>
<dbReference type="InterPro" id="IPR011037">
    <property type="entry name" value="Pyrv_Knase-like_insert_dom_sf"/>
</dbReference>
<dbReference type="InterPro" id="IPR052353">
    <property type="entry name" value="Benzoxazolinone_Detox_Enz"/>
</dbReference>
<dbReference type="GO" id="GO:0030151">
    <property type="term" value="F:molybdenum ion binding"/>
    <property type="evidence" value="ECO:0007669"/>
    <property type="project" value="InterPro"/>
</dbReference>
<dbReference type="OrthoDB" id="9786134at2"/>
<dbReference type="Gene3D" id="2.40.33.20">
    <property type="entry name" value="PK beta-barrel domain-like"/>
    <property type="match status" value="1"/>
</dbReference>
<dbReference type="GO" id="GO:0003824">
    <property type="term" value="F:catalytic activity"/>
    <property type="evidence" value="ECO:0007669"/>
    <property type="project" value="InterPro"/>
</dbReference>
<organism evidence="2 3">
    <name type="scientific">Marininema mesophilum</name>
    <dbReference type="NCBI Taxonomy" id="1048340"/>
    <lineage>
        <taxon>Bacteria</taxon>
        <taxon>Bacillati</taxon>
        <taxon>Bacillota</taxon>
        <taxon>Bacilli</taxon>
        <taxon>Bacillales</taxon>
        <taxon>Thermoactinomycetaceae</taxon>
        <taxon>Marininema</taxon>
    </lineage>
</organism>
<dbReference type="EMBL" id="FNNQ01000017">
    <property type="protein sequence ID" value="SDX43211.1"/>
    <property type="molecule type" value="Genomic_DNA"/>
</dbReference>
<protein>
    <submittedName>
        <fullName evidence="2">MOSC domain-containing protein YiiM</fullName>
    </submittedName>
</protein>
<dbReference type="PANTHER" id="PTHR30212">
    <property type="entry name" value="PROTEIN YIIM"/>
    <property type="match status" value="1"/>
</dbReference>
<dbReference type="RefSeq" id="WP_091742537.1">
    <property type="nucleotide sequence ID" value="NZ_FNNQ01000017.1"/>
</dbReference>
<dbReference type="Proteomes" id="UP000198534">
    <property type="component" value="Unassembled WGS sequence"/>
</dbReference>
<evidence type="ECO:0000313" key="2">
    <source>
        <dbReference type="EMBL" id="SDX43211.1"/>
    </source>
</evidence>
<feature type="domain" description="MOSC" evidence="1">
    <location>
        <begin position="31"/>
        <end position="166"/>
    </location>
</feature>
<dbReference type="GO" id="GO:0030170">
    <property type="term" value="F:pyridoxal phosphate binding"/>
    <property type="evidence" value="ECO:0007669"/>
    <property type="project" value="InterPro"/>
</dbReference>
<dbReference type="InterPro" id="IPR005302">
    <property type="entry name" value="MoCF_Sase_C"/>
</dbReference>
<gene>
    <name evidence="2" type="ORF">SAMN05444487_11763</name>
</gene>
<name>A0A1H3BNF6_9BACL</name>
<dbReference type="Pfam" id="PF03473">
    <property type="entry name" value="MOSC"/>
    <property type="match status" value="1"/>
</dbReference>
<evidence type="ECO:0000259" key="1">
    <source>
        <dbReference type="PROSITE" id="PS51340"/>
    </source>
</evidence>
<dbReference type="PROSITE" id="PS51340">
    <property type="entry name" value="MOSC"/>
    <property type="match status" value="1"/>
</dbReference>